<dbReference type="Proteomes" id="UP000235672">
    <property type="component" value="Unassembled WGS sequence"/>
</dbReference>
<keyword evidence="1" id="KW-0732">Signal</keyword>
<protein>
    <submittedName>
        <fullName evidence="2">Uncharacterized protein</fullName>
    </submittedName>
</protein>
<evidence type="ECO:0000313" key="2">
    <source>
        <dbReference type="EMBL" id="PMD14897.1"/>
    </source>
</evidence>
<dbReference type="EMBL" id="KZ613518">
    <property type="protein sequence ID" value="PMD14897.1"/>
    <property type="molecule type" value="Genomic_DNA"/>
</dbReference>
<dbReference type="AlphaFoldDB" id="A0A2J6PLJ7"/>
<feature type="chain" id="PRO_5014468636" evidence="1">
    <location>
        <begin position="16"/>
        <end position="184"/>
    </location>
</feature>
<proteinExistence type="predicted"/>
<evidence type="ECO:0000313" key="3">
    <source>
        <dbReference type="Proteomes" id="UP000235672"/>
    </source>
</evidence>
<keyword evidence="3" id="KW-1185">Reference proteome</keyword>
<evidence type="ECO:0000256" key="1">
    <source>
        <dbReference type="SAM" id="SignalP"/>
    </source>
</evidence>
<sequence length="184" mass="20633">MVLAKIAALTLGCFCLCCPSLDNWCGVLTDVVLLTLSGCFPCHFSLGLRSPESWPMIYSGMLMFVALKGLCKVAVLKFMGGFPFLGVKRVCCRFRFCCHSSENWGTRYSGIFMLMVPIWCCYCSRYCIRVFLDLLSFFVFVCIRDLAVGFDGIDGVEYRIGAAKVEALNFEYRVSYSHATKLAT</sequence>
<gene>
    <name evidence="2" type="ORF">NA56DRAFT_366005</name>
</gene>
<name>A0A2J6PLJ7_9HELO</name>
<feature type="signal peptide" evidence="1">
    <location>
        <begin position="1"/>
        <end position="15"/>
    </location>
</feature>
<accession>A0A2J6PLJ7</accession>
<organism evidence="2 3">
    <name type="scientific">Hyaloscypha hepaticicola</name>
    <dbReference type="NCBI Taxonomy" id="2082293"/>
    <lineage>
        <taxon>Eukaryota</taxon>
        <taxon>Fungi</taxon>
        <taxon>Dikarya</taxon>
        <taxon>Ascomycota</taxon>
        <taxon>Pezizomycotina</taxon>
        <taxon>Leotiomycetes</taxon>
        <taxon>Helotiales</taxon>
        <taxon>Hyaloscyphaceae</taxon>
        <taxon>Hyaloscypha</taxon>
    </lineage>
</organism>
<reference evidence="2 3" key="1">
    <citation type="submission" date="2016-05" db="EMBL/GenBank/DDBJ databases">
        <title>A degradative enzymes factory behind the ericoid mycorrhizal symbiosis.</title>
        <authorList>
            <consortium name="DOE Joint Genome Institute"/>
            <person name="Martino E."/>
            <person name="Morin E."/>
            <person name="Grelet G."/>
            <person name="Kuo A."/>
            <person name="Kohler A."/>
            <person name="Daghino S."/>
            <person name="Barry K."/>
            <person name="Choi C."/>
            <person name="Cichocki N."/>
            <person name="Clum A."/>
            <person name="Copeland A."/>
            <person name="Hainaut M."/>
            <person name="Haridas S."/>
            <person name="Labutti K."/>
            <person name="Lindquist E."/>
            <person name="Lipzen A."/>
            <person name="Khouja H.-R."/>
            <person name="Murat C."/>
            <person name="Ohm R."/>
            <person name="Olson A."/>
            <person name="Spatafora J."/>
            <person name="Veneault-Fourrey C."/>
            <person name="Henrissat B."/>
            <person name="Grigoriev I."/>
            <person name="Martin F."/>
            <person name="Perotto S."/>
        </authorList>
    </citation>
    <scope>NUCLEOTIDE SEQUENCE [LARGE SCALE GENOMIC DNA]</scope>
    <source>
        <strain evidence="2 3">UAMH 7357</strain>
    </source>
</reference>